<dbReference type="Gene3D" id="2.40.10.120">
    <property type="match status" value="1"/>
</dbReference>
<dbReference type="AlphaFoldDB" id="A0ABD6B3W1"/>
<feature type="compositionally biased region" description="Polar residues" evidence="3">
    <location>
        <begin position="278"/>
        <end position="287"/>
    </location>
</feature>
<proteinExistence type="predicted"/>
<evidence type="ECO:0000256" key="3">
    <source>
        <dbReference type="SAM" id="MobiDB-lite"/>
    </source>
</evidence>
<evidence type="ECO:0000313" key="5">
    <source>
        <dbReference type="EMBL" id="MFD1525281.1"/>
    </source>
</evidence>
<dbReference type="PRINTS" id="PR00834">
    <property type="entry name" value="PROTEASES2C"/>
</dbReference>
<gene>
    <name evidence="5" type="ORF">ACFR9S_03050</name>
</gene>
<feature type="domain" description="PDZ" evidence="4">
    <location>
        <begin position="232"/>
        <end position="329"/>
    </location>
</feature>
<keyword evidence="2 5" id="KW-0378">Hydrolase</keyword>
<dbReference type="SUPFAM" id="SSF50156">
    <property type="entry name" value="PDZ domain-like"/>
    <property type="match status" value="1"/>
</dbReference>
<dbReference type="Pfam" id="PF13365">
    <property type="entry name" value="Trypsin_2"/>
    <property type="match status" value="1"/>
</dbReference>
<dbReference type="InterPro" id="IPR051201">
    <property type="entry name" value="Chloro_Bact_Ser_Proteases"/>
</dbReference>
<dbReference type="PANTHER" id="PTHR43343:SF3">
    <property type="entry name" value="PROTEASE DO-LIKE 8, CHLOROPLASTIC"/>
    <property type="match status" value="1"/>
</dbReference>
<evidence type="ECO:0000313" key="6">
    <source>
        <dbReference type="Proteomes" id="UP001597111"/>
    </source>
</evidence>
<dbReference type="SUPFAM" id="SSF50494">
    <property type="entry name" value="Trypsin-like serine proteases"/>
    <property type="match status" value="1"/>
</dbReference>
<dbReference type="PROSITE" id="PS51318">
    <property type="entry name" value="TAT"/>
    <property type="match status" value="1"/>
</dbReference>
<dbReference type="InterPro" id="IPR001478">
    <property type="entry name" value="PDZ"/>
</dbReference>
<keyword evidence="1 5" id="KW-0645">Protease</keyword>
<evidence type="ECO:0000259" key="4">
    <source>
        <dbReference type="SMART" id="SM00228"/>
    </source>
</evidence>
<dbReference type="Pfam" id="PF13180">
    <property type="entry name" value="PDZ_2"/>
    <property type="match status" value="1"/>
</dbReference>
<dbReference type="GO" id="GO:0006508">
    <property type="term" value="P:proteolysis"/>
    <property type="evidence" value="ECO:0007669"/>
    <property type="project" value="UniProtKB-KW"/>
</dbReference>
<dbReference type="RefSeq" id="WP_379818038.1">
    <property type="nucleotide sequence ID" value="NZ_JBHUDH010000024.1"/>
</dbReference>
<dbReference type="PROSITE" id="PS51257">
    <property type="entry name" value="PROKAR_LIPOPROTEIN"/>
    <property type="match status" value="1"/>
</dbReference>
<protein>
    <submittedName>
        <fullName evidence="5">S1C family serine protease</fullName>
        <ecNumber evidence="5">3.4.21.-</ecNumber>
    </submittedName>
</protein>
<accession>A0ABD6B3W1</accession>
<dbReference type="Gene3D" id="2.30.42.10">
    <property type="match status" value="1"/>
</dbReference>
<organism evidence="5 6">
    <name type="scientific">Halolamina salina</name>
    <dbReference type="NCBI Taxonomy" id="1220023"/>
    <lineage>
        <taxon>Archaea</taxon>
        <taxon>Methanobacteriati</taxon>
        <taxon>Methanobacteriota</taxon>
        <taxon>Stenosarchaea group</taxon>
        <taxon>Halobacteria</taxon>
        <taxon>Halobacteriales</taxon>
        <taxon>Haloferacaceae</taxon>
    </lineage>
</organism>
<dbReference type="EMBL" id="JBHUDH010000024">
    <property type="protein sequence ID" value="MFD1525281.1"/>
    <property type="molecule type" value="Genomic_DNA"/>
</dbReference>
<dbReference type="InterPro" id="IPR006311">
    <property type="entry name" value="TAT_signal"/>
</dbReference>
<evidence type="ECO:0000256" key="1">
    <source>
        <dbReference type="ARBA" id="ARBA00022670"/>
    </source>
</evidence>
<dbReference type="EC" id="3.4.21.-" evidence="5"/>
<dbReference type="InterPro" id="IPR036034">
    <property type="entry name" value="PDZ_sf"/>
</dbReference>
<comment type="caution">
    <text evidence="5">The sequence shown here is derived from an EMBL/GenBank/DDBJ whole genome shotgun (WGS) entry which is preliminary data.</text>
</comment>
<dbReference type="Proteomes" id="UP001597111">
    <property type="component" value="Unassembled WGS sequence"/>
</dbReference>
<dbReference type="GO" id="GO:0008233">
    <property type="term" value="F:peptidase activity"/>
    <property type="evidence" value="ECO:0007669"/>
    <property type="project" value="UniProtKB-KW"/>
</dbReference>
<keyword evidence="6" id="KW-1185">Reference proteome</keyword>
<name>A0ABD6B3W1_9EURY</name>
<dbReference type="InterPro" id="IPR009003">
    <property type="entry name" value="Peptidase_S1_PA"/>
</dbReference>
<reference evidence="5 6" key="1">
    <citation type="journal article" date="2019" name="Int. J. Syst. Evol. Microbiol.">
        <title>The Global Catalogue of Microorganisms (GCM) 10K type strain sequencing project: providing services to taxonomists for standard genome sequencing and annotation.</title>
        <authorList>
            <consortium name="The Broad Institute Genomics Platform"/>
            <consortium name="The Broad Institute Genome Sequencing Center for Infectious Disease"/>
            <person name="Wu L."/>
            <person name="Ma J."/>
        </authorList>
    </citation>
    <scope>NUCLEOTIDE SEQUENCE [LARGE SCALE GENOMIC DNA]</scope>
    <source>
        <strain evidence="5 6">CGMCC 1.12285</strain>
    </source>
</reference>
<sequence length="345" mass="35174">MDYSRRRFLTAAGAGIAALSGCSAPEGDAEFHGEQPFADLYEAVSPSVVRLRVYDDRGPLGEGSGWLFDDGVLVTNAHVVTDADTVRAQFANGDWAEAEILGSDPYSDLAALSVDPPVDADPLPLLDEQPAVGTRVAVVGAPLGLAGSLTSGVVSGVNRTISSIQNFTISGAVQTDAAVNPGNSGGPLLTLDGDVAGVVTQAGAENVGFAISAALTERVIPELVERGSYEHSYLGVRIRPVTPLLAAANGLDEARGVYVSAVPEGSPADGALQGGSGSVTVEGSPQPTGGDVIVALDGTRIDTTGQLGTYLALETSPGDTVAVTVRREGERRTVGVTLGTRPEPQ</sequence>
<dbReference type="InterPro" id="IPR001940">
    <property type="entry name" value="Peptidase_S1C"/>
</dbReference>
<dbReference type="PANTHER" id="PTHR43343">
    <property type="entry name" value="PEPTIDASE S12"/>
    <property type="match status" value="1"/>
</dbReference>
<evidence type="ECO:0000256" key="2">
    <source>
        <dbReference type="ARBA" id="ARBA00022801"/>
    </source>
</evidence>
<dbReference type="SMART" id="SM00228">
    <property type="entry name" value="PDZ"/>
    <property type="match status" value="1"/>
</dbReference>
<feature type="region of interest" description="Disordered" evidence="3">
    <location>
        <begin position="268"/>
        <end position="287"/>
    </location>
</feature>